<feature type="coiled-coil region" evidence="1">
    <location>
        <begin position="473"/>
        <end position="544"/>
    </location>
</feature>
<dbReference type="InterPro" id="IPR006073">
    <property type="entry name" value="GTP-bd"/>
</dbReference>
<gene>
    <name evidence="4" type="ordered locus">Mesil_1439</name>
</gene>
<keyword evidence="2" id="KW-1133">Transmembrane helix</keyword>
<evidence type="ECO:0000313" key="4">
    <source>
        <dbReference type="EMBL" id="ADH63332.1"/>
    </source>
</evidence>
<dbReference type="Pfam" id="PF01926">
    <property type="entry name" value="MMR_HSR1"/>
    <property type="match status" value="1"/>
</dbReference>
<keyword evidence="1" id="KW-0175">Coiled coil</keyword>
<feature type="domain" description="G" evidence="3">
    <location>
        <begin position="48"/>
        <end position="175"/>
    </location>
</feature>
<name>D7BEX9_ALLS1</name>
<evidence type="ECO:0000313" key="5">
    <source>
        <dbReference type="Proteomes" id="UP000001916"/>
    </source>
</evidence>
<keyword evidence="2" id="KW-0472">Membrane</keyword>
<dbReference type="PANTHER" id="PTHR43681:SF1">
    <property type="entry name" value="SARCALUMENIN"/>
    <property type="match status" value="1"/>
</dbReference>
<keyword evidence="2" id="KW-0812">Transmembrane</keyword>
<dbReference type="Proteomes" id="UP000001916">
    <property type="component" value="Chromosome"/>
</dbReference>
<keyword evidence="5" id="KW-1185">Reference proteome</keyword>
<dbReference type="SUPFAM" id="SSF52540">
    <property type="entry name" value="P-loop containing nucleoside triphosphate hydrolases"/>
    <property type="match status" value="1"/>
</dbReference>
<evidence type="ECO:0000259" key="3">
    <source>
        <dbReference type="Pfam" id="PF01926"/>
    </source>
</evidence>
<protein>
    <submittedName>
        <fullName evidence="4">Dynamin family protein</fullName>
    </submittedName>
</protein>
<feature type="transmembrane region" description="Helical" evidence="2">
    <location>
        <begin position="448"/>
        <end position="465"/>
    </location>
</feature>
<dbReference type="HOGENOM" id="CLU_014646_1_0_0"/>
<dbReference type="EMBL" id="CP002042">
    <property type="protein sequence ID" value="ADH63332.1"/>
    <property type="molecule type" value="Genomic_DNA"/>
</dbReference>
<reference evidence="4 5" key="1">
    <citation type="journal article" date="2010" name="Stand. Genomic Sci.">
        <title>Complete genome sequence of Meiothermus silvanus type strain (VI-R2).</title>
        <authorList>
            <person name="Sikorski J."/>
            <person name="Tindall B.J."/>
            <person name="Lowry S."/>
            <person name="Lucas S."/>
            <person name="Nolan M."/>
            <person name="Copeland A."/>
            <person name="Glavina Del Rio T."/>
            <person name="Tice H."/>
            <person name="Cheng J.F."/>
            <person name="Han C."/>
            <person name="Pitluck S."/>
            <person name="Liolios K."/>
            <person name="Ivanova N."/>
            <person name="Mavromatis K."/>
            <person name="Mikhailova N."/>
            <person name="Pati A."/>
            <person name="Goodwin L."/>
            <person name="Chen A."/>
            <person name="Palaniappan K."/>
            <person name="Land M."/>
            <person name="Hauser L."/>
            <person name="Chang Y.J."/>
            <person name="Jeffries C.D."/>
            <person name="Rohde M."/>
            <person name="Goker M."/>
            <person name="Woyke T."/>
            <person name="Bristow J."/>
            <person name="Eisen J.A."/>
            <person name="Markowitz V."/>
            <person name="Hugenholtz P."/>
            <person name="Kyrpides N.C."/>
            <person name="Klenk H.P."/>
            <person name="Lapidus A."/>
        </authorList>
    </citation>
    <scope>NUCLEOTIDE SEQUENCE [LARGE SCALE GENOMIC DNA]</scope>
    <source>
        <strain evidence="5">ATCC 700542 / DSM 9946 / VI-R2</strain>
    </source>
</reference>
<sequence length="546" mass="60529">MLDAKTLALAQDVRALLARGLEAISRTAIDPAPIRQALADLEGPFMLVVSGEFNSGKSSILNALLGAELLKEGVTPTTDRINLITYGEQAKLEPQGPDLTLIYLPHALLKDLRMVDTPGTNAILEHHQVLTERFLPRADLILFVTSADRPFTQSEAEFLQLIKAWGKKIVLLVNKIDLLSPSEQREVLEYVRQSALQTLGQSVPVLGLSARRAKQGEKQGSGLADLEAHIRKVLANESAKIKLGSPLGVLLRLVQDARPYLERELAENRKQLATCSELEALLKRHIERTQRDFDGQIALALQVLDEVRERGERWLDETVRLSRILELINASRIQDSFMRDVAQNSNQVLERSVQQSLNWLAKKNQELLEDALALLREAPGMLPARDKGEPSVEQAIHKALERYRPDDEAVVLREEIQLALQQTALASLGGVGLGAGLVLILQSLAADVTGVVAGLVAAILGLSILPRRKDQAKSRLRERLGEVRSSLEAALKQALRLELERSAERFRALYRPTCSGLEATQQRLSQQIQELQALEQEALKLREQLT</sequence>
<dbReference type="OrthoDB" id="9802035at2"/>
<dbReference type="InterPro" id="IPR027417">
    <property type="entry name" value="P-loop_NTPase"/>
</dbReference>
<evidence type="ECO:0000256" key="2">
    <source>
        <dbReference type="SAM" id="Phobius"/>
    </source>
</evidence>
<dbReference type="AlphaFoldDB" id="D7BEX9"/>
<dbReference type="NCBIfam" id="TIGR00231">
    <property type="entry name" value="small_GTP"/>
    <property type="match status" value="1"/>
</dbReference>
<dbReference type="GO" id="GO:0005525">
    <property type="term" value="F:GTP binding"/>
    <property type="evidence" value="ECO:0007669"/>
    <property type="project" value="InterPro"/>
</dbReference>
<accession>D7BEX9</accession>
<dbReference type="eggNOG" id="COG0699">
    <property type="taxonomic scope" value="Bacteria"/>
</dbReference>
<evidence type="ECO:0000256" key="1">
    <source>
        <dbReference type="SAM" id="Coils"/>
    </source>
</evidence>
<dbReference type="KEGG" id="msv:Mesil_1439"/>
<proteinExistence type="predicted"/>
<organism evidence="4 5">
    <name type="scientific">Allomeiothermus silvanus (strain ATCC 700542 / DSM 9946 / NBRC 106475 / NCIMB 13440 / VI-R2)</name>
    <name type="common">Thermus silvanus</name>
    <dbReference type="NCBI Taxonomy" id="526227"/>
    <lineage>
        <taxon>Bacteria</taxon>
        <taxon>Thermotogati</taxon>
        <taxon>Deinococcota</taxon>
        <taxon>Deinococci</taxon>
        <taxon>Thermales</taxon>
        <taxon>Thermaceae</taxon>
        <taxon>Allomeiothermus</taxon>
    </lineage>
</organism>
<dbReference type="InterPro" id="IPR005225">
    <property type="entry name" value="Small_GTP-bd"/>
</dbReference>
<dbReference type="InterPro" id="IPR051943">
    <property type="entry name" value="TRAFAC_Dynamin-like_GTPase"/>
</dbReference>
<dbReference type="CDD" id="cd09912">
    <property type="entry name" value="DLP_2"/>
    <property type="match status" value="1"/>
</dbReference>
<dbReference type="PANTHER" id="PTHR43681">
    <property type="entry name" value="TRANSMEMBRANE GTPASE FZO"/>
    <property type="match status" value="1"/>
</dbReference>
<dbReference type="Gene3D" id="3.40.50.300">
    <property type="entry name" value="P-loop containing nucleotide triphosphate hydrolases"/>
    <property type="match status" value="1"/>
</dbReference>
<dbReference type="RefSeq" id="WP_013157901.1">
    <property type="nucleotide sequence ID" value="NC_014212.1"/>
</dbReference>
<dbReference type="STRING" id="526227.Mesil_1439"/>